<name>A0ABU0TFW5_9FLAO</name>
<proteinExistence type="predicted"/>
<gene>
    <name evidence="2" type="ORF">QE404_001059</name>
</gene>
<sequence>MRIFTIIMLLLFSFAHAQYSETVQVSGNIKEPFTVTQKSLSTLPVHELDSLVILNHAMQYKSTLRKLRGVLLKDVLAKAIFKTASPKELSTFYLVCRAKDGYQVVYSWNELFNGEAGDKAMIIIQAEGRLKEGFALVTPTDRATGRRYVKNLSEIIIQQIH</sequence>
<dbReference type="Proteomes" id="UP001225072">
    <property type="component" value="Unassembled WGS sequence"/>
</dbReference>
<keyword evidence="1" id="KW-0732">Signal</keyword>
<feature type="signal peptide" evidence="1">
    <location>
        <begin position="1"/>
        <end position="17"/>
    </location>
</feature>
<evidence type="ECO:0000256" key="1">
    <source>
        <dbReference type="SAM" id="SignalP"/>
    </source>
</evidence>
<feature type="chain" id="PRO_5046745424" evidence="1">
    <location>
        <begin position="18"/>
        <end position="161"/>
    </location>
</feature>
<organism evidence="2 3">
    <name type="scientific">Chryseobacterium camelliae</name>
    <dbReference type="NCBI Taxonomy" id="1265445"/>
    <lineage>
        <taxon>Bacteria</taxon>
        <taxon>Pseudomonadati</taxon>
        <taxon>Bacteroidota</taxon>
        <taxon>Flavobacteriia</taxon>
        <taxon>Flavobacteriales</taxon>
        <taxon>Weeksellaceae</taxon>
        <taxon>Chryseobacterium group</taxon>
        <taxon>Chryseobacterium</taxon>
    </lineage>
</organism>
<dbReference type="InterPro" id="IPR036374">
    <property type="entry name" value="OxRdtase_Mopterin-bd_sf"/>
</dbReference>
<dbReference type="RefSeq" id="WP_307447385.1">
    <property type="nucleotide sequence ID" value="NZ_JAUTAL010000001.1"/>
</dbReference>
<evidence type="ECO:0000313" key="3">
    <source>
        <dbReference type="Proteomes" id="UP001225072"/>
    </source>
</evidence>
<dbReference type="EMBL" id="JAUTAL010000001">
    <property type="protein sequence ID" value="MDQ1095912.1"/>
    <property type="molecule type" value="Genomic_DNA"/>
</dbReference>
<evidence type="ECO:0000313" key="2">
    <source>
        <dbReference type="EMBL" id="MDQ1095912.1"/>
    </source>
</evidence>
<comment type="caution">
    <text evidence="2">The sequence shown here is derived from an EMBL/GenBank/DDBJ whole genome shotgun (WGS) entry which is preliminary data.</text>
</comment>
<keyword evidence="3" id="KW-1185">Reference proteome</keyword>
<protein>
    <submittedName>
        <fullName evidence="2">Uncharacterized protein YbaA (DUF1428 family)</fullName>
    </submittedName>
</protein>
<dbReference type="SUPFAM" id="SSF56524">
    <property type="entry name" value="Oxidoreductase molybdopterin-binding domain"/>
    <property type="match status" value="1"/>
</dbReference>
<accession>A0ABU0TFW5</accession>
<reference evidence="2 3" key="1">
    <citation type="submission" date="2023-07" db="EMBL/GenBank/DDBJ databases">
        <title>Functional and genomic diversity of the sorghum phyllosphere microbiome.</title>
        <authorList>
            <person name="Shade A."/>
        </authorList>
    </citation>
    <scope>NUCLEOTIDE SEQUENCE [LARGE SCALE GENOMIC DNA]</scope>
    <source>
        <strain evidence="2 3">SORGH_AS_1064</strain>
    </source>
</reference>